<dbReference type="InterPro" id="IPR001251">
    <property type="entry name" value="CRAL-TRIO_dom"/>
</dbReference>
<dbReference type="InterPro" id="IPR053012">
    <property type="entry name" value="ER-organelle_contact"/>
</dbReference>
<dbReference type="EMBL" id="GAMC01019920">
    <property type="protein sequence ID" value="JAB86635.1"/>
    <property type="molecule type" value="mRNA"/>
</dbReference>
<evidence type="ECO:0000259" key="2">
    <source>
        <dbReference type="PROSITE" id="PS50191"/>
    </source>
</evidence>
<dbReference type="InterPro" id="IPR008962">
    <property type="entry name" value="PapD-like_sf"/>
</dbReference>
<dbReference type="OrthoDB" id="75724at2759"/>
<evidence type="ECO:0000256" key="1">
    <source>
        <dbReference type="SAM" id="Phobius"/>
    </source>
</evidence>
<keyword evidence="1" id="KW-0812">Transmembrane</keyword>
<reference evidence="5" key="1">
    <citation type="submission" date="2013-07" db="EMBL/GenBank/DDBJ databases">
        <authorList>
            <person name="Geib S."/>
        </authorList>
    </citation>
    <scope>NUCLEOTIDE SEQUENCE</scope>
</reference>
<dbReference type="KEGG" id="ccat:101456094"/>
<evidence type="ECO:0000313" key="4">
    <source>
        <dbReference type="EMBL" id="CAD7002417.1"/>
    </source>
</evidence>
<dbReference type="InterPro" id="IPR013783">
    <property type="entry name" value="Ig-like_fold"/>
</dbReference>
<dbReference type="PROSITE" id="PS50202">
    <property type="entry name" value="MSP"/>
    <property type="match status" value="1"/>
</dbReference>
<evidence type="ECO:0000259" key="3">
    <source>
        <dbReference type="PROSITE" id="PS50202"/>
    </source>
</evidence>
<dbReference type="InterPro" id="IPR036273">
    <property type="entry name" value="CRAL/TRIO_N_dom_sf"/>
</dbReference>
<dbReference type="PANTHER" id="PTHR46384:SF1">
    <property type="entry name" value="MOTILE SPERM DOMAIN-CONTAINING PROTEIN 2"/>
    <property type="match status" value="1"/>
</dbReference>
<dbReference type="SUPFAM" id="SSF49354">
    <property type="entry name" value="PapD-like"/>
    <property type="match status" value="1"/>
</dbReference>
<dbReference type="SMART" id="SM00516">
    <property type="entry name" value="SEC14"/>
    <property type="match status" value="1"/>
</dbReference>
<dbReference type="SUPFAM" id="SSF46938">
    <property type="entry name" value="CRAL/TRIO N-terminal domain"/>
    <property type="match status" value="1"/>
</dbReference>
<dbReference type="Pfam" id="PF00650">
    <property type="entry name" value="CRAL_TRIO"/>
    <property type="match status" value="1"/>
</dbReference>
<dbReference type="GO" id="GO:0012505">
    <property type="term" value="C:endomembrane system"/>
    <property type="evidence" value="ECO:0007669"/>
    <property type="project" value="TreeGrafter"/>
</dbReference>
<dbReference type="Proteomes" id="UP000606786">
    <property type="component" value="Unassembled WGS sequence"/>
</dbReference>
<dbReference type="Pfam" id="PF00635">
    <property type="entry name" value="Motile_Sperm"/>
    <property type="match status" value="1"/>
</dbReference>
<feature type="domain" description="CRAL-TRIO" evidence="2">
    <location>
        <begin position="83"/>
        <end position="240"/>
    </location>
</feature>
<proteinExistence type="evidence at transcript level"/>
<keyword evidence="1" id="KW-0472">Membrane</keyword>
<dbReference type="SUPFAM" id="SSF52087">
    <property type="entry name" value="CRAL/TRIO domain"/>
    <property type="match status" value="1"/>
</dbReference>
<dbReference type="PROSITE" id="PS50191">
    <property type="entry name" value="CRAL_TRIO"/>
    <property type="match status" value="1"/>
</dbReference>
<evidence type="ECO:0000313" key="5">
    <source>
        <dbReference type="EMBL" id="JAB86638.1"/>
    </source>
</evidence>
<dbReference type="Gene3D" id="3.40.525.10">
    <property type="entry name" value="CRAL-TRIO lipid binding domain"/>
    <property type="match status" value="1"/>
</dbReference>
<accession>W8AQ77</accession>
<dbReference type="EMBL" id="GAMC01019917">
    <property type="protein sequence ID" value="JAB86638.1"/>
    <property type="molecule type" value="mRNA"/>
</dbReference>
<dbReference type="GO" id="GO:0140284">
    <property type="term" value="C:endoplasmic reticulum-endosome membrane contact site"/>
    <property type="evidence" value="ECO:0007669"/>
    <property type="project" value="TreeGrafter"/>
</dbReference>
<reference evidence="4" key="3">
    <citation type="submission" date="2020-11" db="EMBL/GenBank/DDBJ databases">
        <authorList>
            <person name="Whitehead M."/>
        </authorList>
    </citation>
    <scope>NUCLEOTIDE SEQUENCE</scope>
    <source>
        <strain evidence="4">EGII</strain>
    </source>
</reference>
<dbReference type="GeneID" id="101456094"/>
<dbReference type="CDD" id="cd00170">
    <property type="entry name" value="SEC14"/>
    <property type="match status" value="1"/>
</dbReference>
<dbReference type="AlphaFoldDB" id="W8AQ77"/>
<sequence length="524" mass="59483">MPAKVQTPTQTQIAELRKLFNEKYEQSPPKVPFHHADLQRIRNADIWLTRFLEMYDLDMQVSLDKLWDTCIWRQEYGTNELNENNLVKEYLNDGVVFARNKDLDGKSLLIFRTKIHVKGTKNMDEVIRVVVYWIERIQRETNLDQMTIFFDMAGTGVSSMDMDFVKRIIETFKLYYPNALNYILIYEMAWVLNAAFKIIKGFLPAKALEILKMISKKDINQYIDKANCLASWGGNDLYEFKFVPEKLQRPTTLTVISNGSVPTPPVSPDTPTGYEKKVHFANNNRMYAGSEMPECERVYQNQDPASTMLRISPNDNVYFNRGENNEIVVELTCIGKQPITYKIQTTSPEKFRVRPRCGYLAPSEKAFVNILLKQDYHLGESPKDKFLVMCMLAPVGIEPSQQSMSEAWKMKPQASSDIEQHRLTCNYKGSTSGASTPCTCGSPDEGFSSTKGTTTSDLSTQAKLLESQLRFTQILQCITLVFLLGLCVAVVYLLKTQLNQLNACVGDEECSASTAGGHCPGKNL</sequence>
<reference evidence="5" key="2">
    <citation type="journal article" date="2014" name="BMC Genomics">
        <title>A genomic perspective to assessing quality of mass-reared SIT flies used in Mediterranean fruit fly (Ceratitis capitata) eradication in California.</title>
        <authorList>
            <person name="Calla B."/>
            <person name="Hall B."/>
            <person name="Hou S."/>
            <person name="Geib S.M."/>
        </authorList>
    </citation>
    <scope>NUCLEOTIDE SEQUENCE</scope>
</reference>
<protein>
    <submittedName>
        <fullName evidence="4">(Mediterranean fruit fly) hypothetical protein</fullName>
    </submittedName>
    <submittedName>
        <fullName evidence="5">Motile sperm domain-containing protein 2</fullName>
    </submittedName>
</protein>
<feature type="transmembrane region" description="Helical" evidence="1">
    <location>
        <begin position="473"/>
        <end position="494"/>
    </location>
</feature>
<keyword evidence="1" id="KW-1133">Transmembrane helix</keyword>
<dbReference type="PANTHER" id="PTHR46384">
    <property type="entry name" value="MOTILE SPERM DOMAIN-CONTAINING PROTEIN 2"/>
    <property type="match status" value="1"/>
</dbReference>
<dbReference type="InterPro" id="IPR036865">
    <property type="entry name" value="CRAL-TRIO_dom_sf"/>
</dbReference>
<evidence type="ECO:0000313" key="6">
    <source>
        <dbReference type="Proteomes" id="UP000606786"/>
    </source>
</evidence>
<dbReference type="EMBL" id="GAMC01019919">
    <property type="protein sequence ID" value="JAB86636.1"/>
    <property type="molecule type" value="mRNA"/>
</dbReference>
<name>W8AQ77_CERCA</name>
<dbReference type="InterPro" id="IPR000535">
    <property type="entry name" value="MSP_dom"/>
</dbReference>
<organism evidence="5">
    <name type="scientific">Ceratitis capitata</name>
    <name type="common">Mediterranean fruit fly</name>
    <name type="synonym">Tephritis capitata</name>
    <dbReference type="NCBI Taxonomy" id="7213"/>
    <lineage>
        <taxon>Eukaryota</taxon>
        <taxon>Metazoa</taxon>
        <taxon>Ecdysozoa</taxon>
        <taxon>Arthropoda</taxon>
        <taxon>Hexapoda</taxon>
        <taxon>Insecta</taxon>
        <taxon>Pterygota</taxon>
        <taxon>Neoptera</taxon>
        <taxon>Endopterygota</taxon>
        <taxon>Diptera</taxon>
        <taxon>Brachycera</taxon>
        <taxon>Muscomorpha</taxon>
        <taxon>Tephritoidea</taxon>
        <taxon>Tephritidae</taxon>
        <taxon>Ceratitis</taxon>
        <taxon>Ceratitis</taxon>
    </lineage>
</organism>
<keyword evidence="6" id="KW-1185">Reference proteome</keyword>
<dbReference type="EMBL" id="CAJHJT010000034">
    <property type="protein sequence ID" value="CAD7002417.1"/>
    <property type="molecule type" value="Genomic_DNA"/>
</dbReference>
<dbReference type="Gene3D" id="2.60.40.10">
    <property type="entry name" value="Immunoglobulins"/>
    <property type="match status" value="1"/>
</dbReference>
<feature type="domain" description="MSP" evidence="3">
    <location>
        <begin position="308"/>
        <end position="426"/>
    </location>
</feature>
<gene>
    <name evidence="5" type="primary">MSPD2</name>
    <name evidence="4" type="ORF">CCAP1982_LOCUS10908</name>
</gene>